<sequence>MSQWSSSDSGILRKNRVEENLDQLLVFGYSCKIFRDDEKALFIDQGKHLIPWMGQESLRIDRYDGRGTLSDLKKFEASREDYDTLRWLGLSESEKKLEELCDSERYYSLQINEEEEEMYKEEAAKREKTNAIAFNYNQPSNPEPKEGVPTVPEKEEEDEPYKPSPVLDVPVDINIPKTLKEYARIEKTALFVCRQGPQMEILIKAKQADNPQFSFLTVQDPLYKFYRHLLGAFKNGRYQPQCGKKPDESQAEPSQDSDQDSHYLHPSLVATSGKPGTPPLGQSRLSLPYRPSADCAYSQLVNRIQGSNGQSEPLITQQPSVANQMQLMNQMTLEQQYHQYYYVQQFYEYWRHSVINSEQGAAYAGLPADFSRLDPNMQSYIHHLAWGHFVEQHKQVQDTQQPAASADNNSYAQIVSNLNKDNVNPYTANVPLLPPIEPAKEEPKNTAENEVTKGLLSLAAAYGSGSDSDTSGSESDEESAEACSMPPTDMQTVIDKMAEYVSKNGEQFEAIIKQKQDHRFVFLNNDHKYHRYYKSKLESLTNKAKAPQLKNPAPKPKQKKPIAPVSFSIKKPKEEPSKEIKSALPVEDSSEEDSCTDTGPKSPSEPLKLNNNTSSTTKEAANPKTIYNSGQTLPSQVEPDKLETQAASVEDLTASPPNPPKPPSSTPKRSRTPKKRSRSRTSSPVPLKRAKSRSKTPSTKPRTKRKSPAIDMFETEEAKKTNGGLDDDPILELIDLENDDRTAKEKAEDAKARQLERKRKAAMFLKLKSVASSSRRTHTSKRRASSTSPVNSRRNSADSIISIRSRSRTRERSSTKRSRRSRERRKEDKKHKKSRAKDRSRSNESSRKRRDKKKKRKRSKSRKKSRKHKRSRSPVRRSRSSSVKSHISINSS</sequence>
<feature type="compositionally biased region" description="Basic residues" evidence="7">
    <location>
        <begin position="775"/>
        <end position="784"/>
    </location>
</feature>
<dbReference type="InterPro" id="IPR035967">
    <property type="entry name" value="SWAP/Surp_sf"/>
</dbReference>
<dbReference type="Pfam" id="PF01805">
    <property type="entry name" value="Surp"/>
    <property type="match status" value="2"/>
</dbReference>
<dbReference type="PANTHER" id="PTHR13161:SF15">
    <property type="entry name" value="SPLICING FACTOR, SUPPRESSOR OF WHITE-APRICOT HOMOLOG"/>
    <property type="match status" value="1"/>
</dbReference>
<dbReference type="InterPro" id="IPR040397">
    <property type="entry name" value="SWAP"/>
</dbReference>
<dbReference type="Proteomes" id="UP000019118">
    <property type="component" value="Unassembled WGS sequence"/>
</dbReference>
<feature type="region of interest" description="Disordered" evidence="7">
    <location>
        <begin position="237"/>
        <end position="285"/>
    </location>
</feature>
<organism evidence="9 10">
    <name type="scientific">Dendroctonus ponderosae</name>
    <name type="common">Mountain pine beetle</name>
    <dbReference type="NCBI Taxonomy" id="77166"/>
    <lineage>
        <taxon>Eukaryota</taxon>
        <taxon>Metazoa</taxon>
        <taxon>Ecdysozoa</taxon>
        <taxon>Arthropoda</taxon>
        <taxon>Hexapoda</taxon>
        <taxon>Insecta</taxon>
        <taxon>Pterygota</taxon>
        <taxon>Neoptera</taxon>
        <taxon>Endopterygota</taxon>
        <taxon>Coleoptera</taxon>
        <taxon>Polyphaga</taxon>
        <taxon>Cucujiformia</taxon>
        <taxon>Curculionidae</taxon>
        <taxon>Scolytinae</taxon>
        <taxon>Dendroctonus</taxon>
    </lineage>
</organism>
<evidence type="ECO:0000256" key="2">
    <source>
        <dbReference type="ARBA" id="ARBA00022737"/>
    </source>
</evidence>
<dbReference type="PROSITE" id="PS50128">
    <property type="entry name" value="SURP"/>
    <property type="match status" value="2"/>
</dbReference>
<feature type="compositionally biased region" description="Acidic residues" evidence="7">
    <location>
        <begin position="725"/>
        <end position="738"/>
    </location>
</feature>
<keyword evidence="10" id="KW-1185">Reference proteome</keyword>
<reference evidence="9" key="2">
    <citation type="submission" date="2024-08" db="UniProtKB">
        <authorList>
            <consortium name="EnsemblMetazoa"/>
        </authorList>
    </citation>
    <scope>IDENTIFICATION</scope>
</reference>
<feature type="compositionally biased region" description="Basic residues" evidence="7">
    <location>
        <begin position="847"/>
        <end position="879"/>
    </location>
</feature>
<protein>
    <recommendedName>
        <fullName evidence="8">SURP motif domain-containing protein</fullName>
    </recommendedName>
</protein>
<keyword evidence="5" id="KW-0804">Transcription</keyword>
<keyword evidence="3" id="KW-0694">RNA-binding</keyword>
<dbReference type="AlphaFoldDB" id="A0AAR5Q7M4"/>
<dbReference type="GO" id="GO:0000395">
    <property type="term" value="P:mRNA 5'-splice site recognition"/>
    <property type="evidence" value="ECO:0007669"/>
    <property type="project" value="TreeGrafter"/>
</dbReference>
<feature type="compositionally biased region" description="Low complexity" evidence="7">
    <location>
        <begin position="542"/>
        <end position="552"/>
    </location>
</feature>
<feature type="compositionally biased region" description="Low complexity" evidence="7">
    <location>
        <begin position="785"/>
        <end position="804"/>
    </location>
</feature>
<evidence type="ECO:0000256" key="7">
    <source>
        <dbReference type="SAM" id="MobiDB-lite"/>
    </source>
</evidence>
<feature type="compositionally biased region" description="Polar residues" evidence="7">
    <location>
        <begin position="609"/>
        <end position="635"/>
    </location>
</feature>
<name>A0AAR5Q7M4_DENPD</name>
<evidence type="ECO:0000256" key="5">
    <source>
        <dbReference type="ARBA" id="ARBA00023163"/>
    </source>
</evidence>
<evidence type="ECO:0000256" key="6">
    <source>
        <dbReference type="ARBA" id="ARBA00023187"/>
    </source>
</evidence>
<feature type="domain" description="SURP motif" evidence="8">
    <location>
        <begin position="493"/>
        <end position="533"/>
    </location>
</feature>
<dbReference type="SUPFAM" id="SSF109905">
    <property type="entry name" value="Surp module (SWAP domain)"/>
    <property type="match status" value="2"/>
</dbReference>
<feature type="domain" description="SURP motif" evidence="8">
    <location>
        <begin position="184"/>
        <end position="226"/>
    </location>
</feature>
<keyword evidence="4" id="KW-0805">Transcription regulation</keyword>
<feature type="region of interest" description="Disordered" evidence="7">
    <location>
        <begin position="540"/>
        <end position="892"/>
    </location>
</feature>
<dbReference type="SMART" id="SM01141">
    <property type="entry name" value="DRY_EERY"/>
    <property type="match status" value="1"/>
</dbReference>
<evidence type="ECO:0000313" key="10">
    <source>
        <dbReference type="Proteomes" id="UP000019118"/>
    </source>
</evidence>
<feature type="compositionally biased region" description="Pro residues" evidence="7">
    <location>
        <begin position="656"/>
        <end position="665"/>
    </location>
</feature>
<feature type="compositionally biased region" description="Basic and acidic residues" evidence="7">
    <location>
        <begin position="571"/>
        <end position="581"/>
    </location>
</feature>
<reference evidence="10" key="1">
    <citation type="journal article" date="2013" name="Genome Biol.">
        <title>Draft genome of the mountain pine beetle, Dendroctonus ponderosae Hopkins, a major forest pest.</title>
        <authorList>
            <person name="Keeling C.I."/>
            <person name="Yuen M.M."/>
            <person name="Liao N.Y."/>
            <person name="Docking T.R."/>
            <person name="Chan S.K."/>
            <person name="Taylor G.A."/>
            <person name="Palmquist D.L."/>
            <person name="Jackman S.D."/>
            <person name="Nguyen A."/>
            <person name="Li M."/>
            <person name="Henderson H."/>
            <person name="Janes J.K."/>
            <person name="Zhao Y."/>
            <person name="Pandoh P."/>
            <person name="Moore R."/>
            <person name="Sperling F.A."/>
            <person name="Huber D.P."/>
            <person name="Birol I."/>
            <person name="Jones S.J."/>
            <person name="Bohlmann J."/>
        </authorList>
    </citation>
    <scope>NUCLEOTIDE SEQUENCE</scope>
</reference>
<feature type="compositionally biased region" description="Basic residues" evidence="7">
    <location>
        <begin position="815"/>
        <end position="836"/>
    </location>
</feature>
<keyword evidence="6" id="KW-0508">mRNA splicing</keyword>
<dbReference type="InterPro" id="IPR000061">
    <property type="entry name" value="Surp"/>
</dbReference>
<dbReference type="InterPro" id="IPR019147">
    <property type="entry name" value="SWAP_N_domain"/>
</dbReference>
<feature type="region of interest" description="Disordered" evidence="7">
    <location>
        <begin position="135"/>
        <end position="167"/>
    </location>
</feature>
<feature type="compositionally biased region" description="Low complexity" evidence="7">
    <location>
        <begin position="880"/>
        <end position="892"/>
    </location>
</feature>
<evidence type="ECO:0000256" key="4">
    <source>
        <dbReference type="ARBA" id="ARBA00023015"/>
    </source>
</evidence>
<evidence type="ECO:0000313" key="9">
    <source>
        <dbReference type="EnsemblMetazoa" id="XP_019769190.1"/>
    </source>
</evidence>
<dbReference type="Gene3D" id="1.10.10.790">
    <property type="entry name" value="Surp module"/>
    <property type="match status" value="2"/>
</dbReference>
<feature type="compositionally biased region" description="Low complexity" evidence="7">
    <location>
        <begin position="462"/>
        <end position="473"/>
    </location>
</feature>
<feature type="region of interest" description="Disordered" evidence="7">
    <location>
        <begin position="462"/>
        <end position="487"/>
    </location>
</feature>
<dbReference type="PANTHER" id="PTHR13161">
    <property type="entry name" value="SPLICING FACTOR SUPPRESSOR OF WHITE APRICOT"/>
    <property type="match status" value="1"/>
</dbReference>
<feature type="compositionally biased region" description="Basic and acidic residues" evidence="7">
    <location>
        <begin position="739"/>
        <end position="755"/>
    </location>
</feature>
<feature type="compositionally biased region" description="Basic residues" evidence="7">
    <location>
        <begin position="668"/>
        <end position="679"/>
    </location>
</feature>
<dbReference type="EnsemblMetazoa" id="XM_019913631.1">
    <property type="protein sequence ID" value="XP_019769190.1"/>
    <property type="gene ID" value="LOC109543769"/>
</dbReference>
<keyword evidence="1" id="KW-0507">mRNA processing</keyword>
<evidence type="ECO:0000259" key="8">
    <source>
        <dbReference type="PROSITE" id="PS50128"/>
    </source>
</evidence>
<dbReference type="SMART" id="SM00648">
    <property type="entry name" value="SWAP"/>
    <property type="match status" value="2"/>
</dbReference>
<keyword evidence="2" id="KW-0677">Repeat</keyword>
<feature type="compositionally biased region" description="Basic and acidic residues" evidence="7">
    <location>
        <begin position="837"/>
        <end position="846"/>
    </location>
</feature>
<dbReference type="GO" id="GO:0003723">
    <property type="term" value="F:RNA binding"/>
    <property type="evidence" value="ECO:0007669"/>
    <property type="project" value="UniProtKB-KW"/>
</dbReference>
<evidence type="ECO:0000256" key="3">
    <source>
        <dbReference type="ARBA" id="ARBA00022884"/>
    </source>
</evidence>
<proteinExistence type="predicted"/>
<dbReference type="Pfam" id="PF09750">
    <property type="entry name" value="DRY_EERY"/>
    <property type="match status" value="1"/>
</dbReference>
<accession>A0AAR5Q7M4</accession>
<evidence type="ECO:0000256" key="1">
    <source>
        <dbReference type="ARBA" id="ARBA00022664"/>
    </source>
</evidence>